<organism evidence="1 2">
    <name type="scientific">Flavobacterium agri</name>
    <dbReference type="NCBI Taxonomy" id="2743471"/>
    <lineage>
        <taxon>Bacteria</taxon>
        <taxon>Pseudomonadati</taxon>
        <taxon>Bacteroidota</taxon>
        <taxon>Flavobacteriia</taxon>
        <taxon>Flavobacteriales</taxon>
        <taxon>Flavobacteriaceae</taxon>
        <taxon>Flavobacterium</taxon>
    </lineage>
</organism>
<reference evidence="1 2" key="1">
    <citation type="submission" date="2020-07" db="EMBL/GenBank/DDBJ databases">
        <authorList>
            <person name="Sun Q."/>
        </authorList>
    </citation>
    <scope>NUCLEOTIDE SEQUENCE [LARGE SCALE GENOMIC DNA]</scope>
    <source>
        <strain evidence="1 2">MAH-1</strain>
    </source>
</reference>
<dbReference type="PROSITE" id="PS51257">
    <property type="entry name" value="PROKAR_LIPOPROTEIN"/>
    <property type="match status" value="1"/>
</dbReference>
<accession>A0A7Y9C892</accession>
<gene>
    <name evidence="1" type="ORF">HZF10_15040</name>
</gene>
<dbReference type="EMBL" id="JACBJI010000007">
    <property type="protein sequence ID" value="NYA72243.1"/>
    <property type="molecule type" value="Genomic_DNA"/>
</dbReference>
<name>A0A7Y9C892_9FLAO</name>
<dbReference type="RefSeq" id="WP_176007048.1">
    <property type="nucleotide sequence ID" value="NZ_JABWMI010000018.1"/>
</dbReference>
<dbReference type="Proteomes" id="UP000535020">
    <property type="component" value="Unassembled WGS sequence"/>
</dbReference>
<sequence>MNALKTNIQNLAMLSAVIAFSSCETHKKVEIKEDGTEVVKIREPHQDTIDKVAEPAMKTESVEGTVSEINFGKDGYTAKIETASKENYFVTVSHSNLKDHSQYKEVKKGDKIHVVGDYWKNNEGENQITVRELH</sequence>
<proteinExistence type="predicted"/>
<evidence type="ECO:0000313" key="2">
    <source>
        <dbReference type="Proteomes" id="UP000535020"/>
    </source>
</evidence>
<evidence type="ECO:0000313" key="1">
    <source>
        <dbReference type="EMBL" id="NYA72243.1"/>
    </source>
</evidence>
<comment type="caution">
    <text evidence="1">The sequence shown here is derived from an EMBL/GenBank/DDBJ whole genome shotgun (WGS) entry which is preliminary data.</text>
</comment>
<dbReference type="AlphaFoldDB" id="A0A7Y9C892"/>
<protein>
    <submittedName>
        <fullName evidence="1">Uncharacterized protein</fullName>
    </submittedName>
</protein>
<keyword evidence="2" id="KW-1185">Reference proteome</keyword>